<dbReference type="InterPro" id="IPR036259">
    <property type="entry name" value="MFS_trans_sf"/>
</dbReference>
<feature type="transmembrane region" description="Helical" evidence="8">
    <location>
        <begin position="167"/>
        <end position="189"/>
    </location>
</feature>
<dbReference type="EMBL" id="DWVP01000024">
    <property type="protein sequence ID" value="HJC86118.1"/>
    <property type="molecule type" value="Genomic_DNA"/>
</dbReference>
<feature type="transmembrane region" description="Helical" evidence="8">
    <location>
        <begin position="232"/>
        <end position="250"/>
    </location>
</feature>
<name>A0A9D2QF78_9CORY</name>
<sequence>MTSGEESVFRDRRGPILIAIMLSSALMAVDATILATAVPSIVADLGDFSRFPWLFSGYLLAQAVTVPIFSKLADTYGRKPVILTGIAMFIIGSAIAVFAPSMTLLIICRIVQGIGAGAVQPMGQTIAGDIYTVKERARVQGYLASVWGLSSVMGPLIGGVFAQYVSWRWIFVINVPLGLLAAVMVWRNFQEKVERTRHRIDVEGALVLTVALTLLLLGLLEGGTGWAWASEESLVCFGGGALALGVFALVERRAAEPVISMHLLSRRLIINAVCISASIGGIVLGLTSFVPTYLERAAHATPVAAGLAVAALTIAWPLASANAGRIYIPHGFRASITMGSTITTVGALLLLVIVGHPSVWLVVAVALVIGAGLGFVAAPNVVAAQASVGWSERAEVTGLTMFARSVGSAVAVAVYGTVSNGIIADGAGPDDPATIVDATTGVFYGVVVAAVLLLVSAWSLPRTPGSRPVRPVHGDEK</sequence>
<dbReference type="PROSITE" id="PS50850">
    <property type="entry name" value="MFS"/>
    <property type="match status" value="1"/>
</dbReference>
<evidence type="ECO:0000256" key="1">
    <source>
        <dbReference type="ARBA" id="ARBA00004429"/>
    </source>
</evidence>
<dbReference type="InterPro" id="IPR020846">
    <property type="entry name" value="MFS_dom"/>
</dbReference>
<reference evidence="10" key="2">
    <citation type="submission" date="2021-04" db="EMBL/GenBank/DDBJ databases">
        <authorList>
            <person name="Gilroy R."/>
        </authorList>
    </citation>
    <scope>NUCLEOTIDE SEQUENCE</scope>
    <source>
        <strain evidence="10">ChiHjej13B12-4958</strain>
    </source>
</reference>
<dbReference type="PANTHER" id="PTHR23501">
    <property type="entry name" value="MAJOR FACILITATOR SUPERFAMILY"/>
    <property type="match status" value="1"/>
</dbReference>
<dbReference type="GO" id="GO:0022857">
    <property type="term" value="F:transmembrane transporter activity"/>
    <property type="evidence" value="ECO:0007669"/>
    <property type="project" value="InterPro"/>
</dbReference>
<keyword evidence="5 8" id="KW-0812">Transmembrane</keyword>
<dbReference type="FunFam" id="1.20.1720.10:FF:000004">
    <property type="entry name" value="EmrB/QacA family drug resistance transporter"/>
    <property type="match status" value="1"/>
</dbReference>
<dbReference type="PANTHER" id="PTHR23501:SF191">
    <property type="entry name" value="VACUOLAR BASIC AMINO ACID TRANSPORTER 4"/>
    <property type="match status" value="1"/>
</dbReference>
<dbReference type="SUPFAM" id="SSF103473">
    <property type="entry name" value="MFS general substrate transporter"/>
    <property type="match status" value="1"/>
</dbReference>
<accession>A0A9D2QF78</accession>
<protein>
    <submittedName>
        <fullName evidence="10">MFS transporter</fullName>
    </submittedName>
</protein>
<evidence type="ECO:0000256" key="2">
    <source>
        <dbReference type="ARBA" id="ARBA00007520"/>
    </source>
</evidence>
<keyword evidence="7 8" id="KW-0472">Membrane</keyword>
<evidence type="ECO:0000259" key="9">
    <source>
        <dbReference type="PROSITE" id="PS50850"/>
    </source>
</evidence>
<evidence type="ECO:0000256" key="4">
    <source>
        <dbReference type="ARBA" id="ARBA00022475"/>
    </source>
</evidence>
<evidence type="ECO:0000256" key="5">
    <source>
        <dbReference type="ARBA" id="ARBA00022692"/>
    </source>
</evidence>
<comment type="subcellular location">
    <subcellularLocation>
        <location evidence="1">Cell inner membrane</location>
        <topology evidence="1">Multi-pass membrane protein</topology>
    </subcellularLocation>
</comment>
<feature type="transmembrane region" description="Helical" evidence="8">
    <location>
        <begin position="201"/>
        <end position="220"/>
    </location>
</feature>
<feature type="transmembrane region" description="Helical" evidence="8">
    <location>
        <begin position="81"/>
        <end position="107"/>
    </location>
</feature>
<dbReference type="Gene3D" id="1.20.1720.10">
    <property type="entry name" value="Multidrug resistance protein D"/>
    <property type="match status" value="1"/>
</dbReference>
<feature type="transmembrane region" description="Helical" evidence="8">
    <location>
        <begin position="16"/>
        <end position="39"/>
    </location>
</feature>
<proteinExistence type="inferred from homology"/>
<comment type="similarity">
    <text evidence="2">Belongs to the major facilitator superfamily. TCR/Tet family.</text>
</comment>
<dbReference type="InterPro" id="IPR011701">
    <property type="entry name" value="MFS"/>
</dbReference>
<comment type="caution">
    <text evidence="10">The sequence shown here is derived from an EMBL/GenBank/DDBJ whole genome shotgun (WGS) entry which is preliminary data.</text>
</comment>
<feature type="transmembrane region" description="Helical" evidence="8">
    <location>
        <begin position="359"/>
        <end position="384"/>
    </location>
</feature>
<dbReference type="Proteomes" id="UP000823858">
    <property type="component" value="Unassembled WGS sequence"/>
</dbReference>
<keyword evidence="6 8" id="KW-1133">Transmembrane helix</keyword>
<evidence type="ECO:0000313" key="11">
    <source>
        <dbReference type="Proteomes" id="UP000823858"/>
    </source>
</evidence>
<reference evidence="10" key="1">
    <citation type="journal article" date="2021" name="PeerJ">
        <title>Extensive microbial diversity within the chicken gut microbiome revealed by metagenomics and culture.</title>
        <authorList>
            <person name="Gilroy R."/>
            <person name="Ravi A."/>
            <person name="Getino M."/>
            <person name="Pursley I."/>
            <person name="Horton D.L."/>
            <person name="Alikhan N.F."/>
            <person name="Baker D."/>
            <person name="Gharbi K."/>
            <person name="Hall N."/>
            <person name="Watson M."/>
            <person name="Adriaenssens E.M."/>
            <person name="Foster-Nyarko E."/>
            <person name="Jarju S."/>
            <person name="Secka A."/>
            <person name="Antonio M."/>
            <person name="Oren A."/>
            <person name="Chaudhuri R.R."/>
            <person name="La Ragione R."/>
            <person name="Hildebrand F."/>
            <person name="Pallen M.J."/>
        </authorList>
    </citation>
    <scope>NUCLEOTIDE SEQUENCE</scope>
    <source>
        <strain evidence="10">ChiHjej13B12-4958</strain>
    </source>
</reference>
<evidence type="ECO:0000313" key="10">
    <source>
        <dbReference type="EMBL" id="HJC86118.1"/>
    </source>
</evidence>
<feature type="transmembrane region" description="Helical" evidence="8">
    <location>
        <begin position="331"/>
        <end position="353"/>
    </location>
</feature>
<feature type="transmembrane region" description="Helical" evidence="8">
    <location>
        <begin position="142"/>
        <end position="161"/>
    </location>
</feature>
<organism evidence="10 11">
    <name type="scientific">Candidatus Corynebacterium faecigallinarum</name>
    <dbReference type="NCBI Taxonomy" id="2838528"/>
    <lineage>
        <taxon>Bacteria</taxon>
        <taxon>Bacillati</taxon>
        <taxon>Actinomycetota</taxon>
        <taxon>Actinomycetes</taxon>
        <taxon>Mycobacteriales</taxon>
        <taxon>Corynebacteriaceae</taxon>
        <taxon>Corynebacterium</taxon>
    </lineage>
</organism>
<dbReference type="Pfam" id="PF07690">
    <property type="entry name" value="MFS_1"/>
    <property type="match status" value="1"/>
</dbReference>
<evidence type="ECO:0000256" key="3">
    <source>
        <dbReference type="ARBA" id="ARBA00022448"/>
    </source>
</evidence>
<dbReference type="GO" id="GO:0005886">
    <property type="term" value="C:plasma membrane"/>
    <property type="evidence" value="ECO:0007669"/>
    <property type="project" value="UniProtKB-SubCell"/>
</dbReference>
<feature type="transmembrane region" description="Helical" evidence="8">
    <location>
        <begin position="300"/>
        <end position="319"/>
    </location>
</feature>
<gene>
    <name evidence="10" type="ORF">H9751_11390</name>
</gene>
<feature type="transmembrane region" description="Helical" evidence="8">
    <location>
        <begin position="438"/>
        <end position="460"/>
    </location>
</feature>
<feature type="transmembrane region" description="Helical" evidence="8">
    <location>
        <begin position="396"/>
        <end position="418"/>
    </location>
</feature>
<evidence type="ECO:0000256" key="8">
    <source>
        <dbReference type="SAM" id="Phobius"/>
    </source>
</evidence>
<keyword evidence="4" id="KW-1003">Cell membrane</keyword>
<keyword evidence="3" id="KW-0813">Transport</keyword>
<dbReference type="Gene3D" id="1.20.1250.20">
    <property type="entry name" value="MFS general substrate transporter like domains"/>
    <property type="match status" value="1"/>
</dbReference>
<evidence type="ECO:0000256" key="7">
    <source>
        <dbReference type="ARBA" id="ARBA00023136"/>
    </source>
</evidence>
<feature type="transmembrane region" description="Helical" evidence="8">
    <location>
        <begin position="270"/>
        <end position="294"/>
    </location>
</feature>
<dbReference type="AlphaFoldDB" id="A0A9D2QF78"/>
<feature type="domain" description="Major facilitator superfamily (MFS) profile" evidence="9">
    <location>
        <begin position="16"/>
        <end position="464"/>
    </location>
</feature>
<evidence type="ECO:0000256" key="6">
    <source>
        <dbReference type="ARBA" id="ARBA00022989"/>
    </source>
</evidence>